<dbReference type="InterPro" id="IPR013087">
    <property type="entry name" value="Znf_C2H2_type"/>
</dbReference>
<dbReference type="PANTHER" id="PTHR24403">
    <property type="entry name" value="ZINC FINGER PROTEIN"/>
    <property type="match status" value="1"/>
</dbReference>
<keyword evidence="4" id="KW-0677">Repeat</keyword>
<dbReference type="InterPro" id="IPR036236">
    <property type="entry name" value="Znf_C2H2_sf"/>
</dbReference>
<dbReference type="GO" id="GO:0003677">
    <property type="term" value="F:DNA binding"/>
    <property type="evidence" value="ECO:0007669"/>
    <property type="project" value="UniProtKB-KW"/>
</dbReference>
<feature type="domain" description="C2H2-type" evidence="11">
    <location>
        <begin position="44"/>
        <end position="71"/>
    </location>
</feature>
<keyword evidence="10" id="KW-0732">Signal</keyword>
<reference evidence="12" key="1">
    <citation type="submission" date="2020-07" db="EMBL/GenBank/DDBJ databases">
        <title>Multicomponent nature underlies the extraordinary mechanical properties of spider dragline silk.</title>
        <authorList>
            <person name="Kono N."/>
            <person name="Nakamura H."/>
            <person name="Mori M."/>
            <person name="Yoshida Y."/>
            <person name="Ohtoshi R."/>
            <person name="Malay A.D."/>
            <person name="Moran D.A.P."/>
            <person name="Tomita M."/>
            <person name="Numata K."/>
            <person name="Arakawa K."/>
        </authorList>
    </citation>
    <scope>NUCLEOTIDE SEQUENCE</scope>
</reference>
<dbReference type="Proteomes" id="UP000887116">
    <property type="component" value="Unassembled WGS sequence"/>
</dbReference>
<feature type="domain" description="C2H2-type" evidence="11">
    <location>
        <begin position="97"/>
        <end position="124"/>
    </location>
</feature>
<organism evidence="12 13">
    <name type="scientific">Trichonephila clavata</name>
    <name type="common">Joro spider</name>
    <name type="synonym">Nephila clavata</name>
    <dbReference type="NCBI Taxonomy" id="2740835"/>
    <lineage>
        <taxon>Eukaryota</taxon>
        <taxon>Metazoa</taxon>
        <taxon>Ecdysozoa</taxon>
        <taxon>Arthropoda</taxon>
        <taxon>Chelicerata</taxon>
        <taxon>Arachnida</taxon>
        <taxon>Araneae</taxon>
        <taxon>Araneomorphae</taxon>
        <taxon>Entelegynae</taxon>
        <taxon>Araneoidea</taxon>
        <taxon>Nephilidae</taxon>
        <taxon>Trichonephila</taxon>
    </lineage>
</organism>
<dbReference type="SMART" id="SM00355">
    <property type="entry name" value="ZnF_C2H2"/>
    <property type="match status" value="3"/>
</dbReference>
<evidence type="ECO:0000256" key="1">
    <source>
        <dbReference type="ARBA" id="ARBA00004123"/>
    </source>
</evidence>
<dbReference type="Gene3D" id="3.30.160.60">
    <property type="entry name" value="Classic Zinc Finger"/>
    <property type="match status" value="4"/>
</dbReference>
<evidence type="ECO:0000256" key="2">
    <source>
        <dbReference type="ARBA" id="ARBA00007746"/>
    </source>
</evidence>
<dbReference type="Pfam" id="PF00096">
    <property type="entry name" value="zf-C2H2"/>
    <property type="match status" value="1"/>
</dbReference>
<dbReference type="FunFam" id="3.30.160.60:FF:000614">
    <property type="entry name" value="Zinc finger protein 142"/>
    <property type="match status" value="1"/>
</dbReference>
<dbReference type="SUPFAM" id="SSF57667">
    <property type="entry name" value="beta-beta-alpha zinc fingers"/>
    <property type="match status" value="2"/>
</dbReference>
<evidence type="ECO:0000313" key="12">
    <source>
        <dbReference type="EMBL" id="GFR33263.1"/>
    </source>
</evidence>
<evidence type="ECO:0000256" key="10">
    <source>
        <dbReference type="SAM" id="SignalP"/>
    </source>
</evidence>
<dbReference type="OrthoDB" id="6429583at2759"/>
<protein>
    <recommendedName>
        <fullName evidence="11">C2H2-type domain-containing protein</fullName>
    </recommendedName>
</protein>
<evidence type="ECO:0000256" key="5">
    <source>
        <dbReference type="ARBA" id="ARBA00022771"/>
    </source>
</evidence>
<keyword evidence="7" id="KW-0238">DNA-binding</keyword>
<evidence type="ECO:0000256" key="7">
    <source>
        <dbReference type="ARBA" id="ARBA00023125"/>
    </source>
</evidence>
<evidence type="ECO:0000256" key="8">
    <source>
        <dbReference type="ARBA" id="ARBA00023242"/>
    </source>
</evidence>
<dbReference type="PROSITE" id="PS00028">
    <property type="entry name" value="ZINC_FINGER_C2H2_1"/>
    <property type="match status" value="1"/>
</dbReference>
<comment type="caution">
    <text evidence="12">The sequence shown here is derived from an EMBL/GenBank/DDBJ whole genome shotgun (WGS) entry which is preliminary data.</text>
</comment>
<keyword evidence="13" id="KW-1185">Reference proteome</keyword>
<dbReference type="AlphaFoldDB" id="A0A8X6JP22"/>
<feature type="chain" id="PRO_5036446660" description="C2H2-type domain-containing protein" evidence="10">
    <location>
        <begin position="23"/>
        <end position="156"/>
    </location>
</feature>
<keyword evidence="8" id="KW-0539">Nucleus</keyword>
<gene>
    <name evidence="12" type="ORF">TNCT_369741</name>
</gene>
<proteinExistence type="inferred from homology"/>
<evidence type="ECO:0000256" key="4">
    <source>
        <dbReference type="ARBA" id="ARBA00022737"/>
    </source>
</evidence>
<comment type="subcellular location">
    <subcellularLocation>
        <location evidence="1">Nucleus</location>
    </subcellularLocation>
</comment>
<feature type="domain" description="C2H2-type" evidence="11">
    <location>
        <begin position="125"/>
        <end position="152"/>
    </location>
</feature>
<keyword evidence="6" id="KW-0862">Zinc</keyword>
<accession>A0A8X6JP22</accession>
<dbReference type="GO" id="GO:0045944">
    <property type="term" value="P:positive regulation of transcription by RNA polymerase II"/>
    <property type="evidence" value="ECO:0007669"/>
    <property type="project" value="TreeGrafter"/>
</dbReference>
<dbReference type="EMBL" id="BMAO01009790">
    <property type="protein sequence ID" value="GFR33263.1"/>
    <property type="molecule type" value="Genomic_DNA"/>
</dbReference>
<keyword evidence="3" id="KW-0479">Metal-binding</keyword>
<dbReference type="PANTHER" id="PTHR24403:SF109">
    <property type="entry name" value="ZINC FINGER PROTEIN 845-LIKE"/>
    <property type="match status" value="1"/>
</dbReference>
<name>A0A8X6JP22_TRICU</name>
<evidence type="ECO:0000256" key="6">
    <source>
        <dbReference type="ARBA" id="ARBA00022833"/>
    </source>
</evidence>
<feature type="signal peptide" evidence="10">
    <location>
        <begin position="1"/>
        <end position="22"/>
    </location>
</feature>
<keyword evidence="5 9" id="KW-0863">Zinc-finger</keyword>
<evidence type="ECO:0000256" key="9">
    <source>
        <dbReference type="PROSITE-ProRule" id="PRU00042"/>
    </source>
</evidence>
<dbReference type="GO" id="GO:0005634">
    <property type="term" value="C:nucleus"/>
    <property type="evidence" value="ECO:0007669"/>
    <property type="project" value="UniProtKB-SubCell"/>
</dbReference>
<dbReference type="GO" id="GO:0008270">
    <property type="term" value="F:zinc ion binding"/>
    <property type="evidence" value="ECO:0007669"/>
    <property type="project" value="UniProtKB-KW"/>
</dbReference>
<sequence length="156" mass="17735">MRYQLILLPFSLLLPVLLFSRGWHTMTSSPFSAIKYPCKQRKLHKCGFCPYFSAYASNVKKHLLIHTGEKPHKCSVCGRVSSNIIMKSGFFKPVKIHRCGFCSYSSKNSAHVKKHLLLHTGEKPHKCNVCGYSCADKSNLQKHCLVHVLRNDEVDS</sequence>
<evidence type="ECO:0000313" key="13">
    <source>
        <dbReference type="Proteomes" id="UP000887116"/>
    </source>
</evidence>
<evidence type="ECO:0000259" key="11">
    <source>
        <dbReference type="PROSITE" id="PS50157"/>
    </source>
</evidence>
<evidence type="ECO:0000256" key="3">
    <source>
        <dbReference type="ARBA" id="ARBA00022723"/>
    </source>
</evidence>
<dbReference type="PROSITE" id="PS50157">
    <property type="entry name" value="ZINC_FINGER_C2H2_2"/>
    <property type="match status" value="3"/>
</dbReference>
<dbReference type="InterPro" id="IPR050688">
    <property type="entry name" value="Zinc_finger/UBP_domain"/>
</dbReference>
<comment type="similarity">
    <text evidence="2">Belongs to the hunchback C2H2-type zinc-finger protein family.</text>
</comment>